<keyword evidence="5" id="KW-1185">Reference proteome</keyword>
<dbReference type="SUPFAM" id="SSF89733">
    <property type="entry name" value="L-sulfolactate dehydrogenase-like"/>
    <property type="match status" value="1"/>
</dbReference>
<dbReference type="AlphaFoldDB" id="A0A0M2GJA3"/>
<feature type="region of interest" description="Disordered" evidence="3">
    <location>
        <begin position="1"/>
        <end position="41"/>
    </location>
</feature>
<dbReference type="PATRIC" id="fig|284040.3.peg.5293"/>
<reference evidence="5" key="1">
    <citation type="submission" date="2015-02" db="EMBL/GenBank/DDBJ databases">
        <authorList>
            <person name="Ju K.-S."/>
            <person name="Doroghazi J.R."/>
            <person name="Metcalf W."/>
        </authorList>
    </citation>
    <scope>NUCLEOTIDE SEQUENCE [LARGE SCALE GENOMIC DNA]</scope>
    <source>
        <strain evidence="5">NRRL B-16380</strain>
    </source>
</reference>
<dbReference type="Proteomes" id="UP000034786">
    <property type="component" value="Unassembled WGS sequence"/>
</dbReference>
<dbReference type="Pfam" id="PF02615">
    <property type="entry name" value="Ldh_2"/>
    <property type="match status" value="1"/>
</dbReference>
<dbReference type="GO" id="GO:0016491">
    <property type="term" value="F:oxidoreductase activity"/>
    <property type="evidence" value="ECO:0007669"/>
    <property type="project" value="UniProtKB-KW"/>
</dbReference>
<organism evidence="4 5">
    <name type="scientific">Streptomyces variegatus</name>
    <dbReference type="NCBI Taxonomy" id="284040"/>
    <lineage>
        <taxon>Bacteria</taxon>
        <taxon>Bacillati</taxon>
        <taxon>Actinomycetota</taxon>
        <taxon>Actinomycetes</taxon>
        <taxon>Kitasatosporales</taxon>
        <taxon>Streptomycetaceae</taxon>
        <taxon>Streptomyces</taxon>
    </lineage>
</organism>
<sequence length="409" mass="42427">MTSTATTTPTASAGAAAPTAVTPRPGPCVVPPEASGSDGDTGVRVPYRGLVSFVADVLRVRGLPEHRAGTAAEALCHGDLTGFTSHGITNLTRLYLPLLDSGRCDPGAEPRIVTDHGASVLLDARRALGLWAATEAMDLAVERARQYGVGMVSVRGATHFGCAGHHALRAVRHHMVGLVTANCGRQRIVRPVGGRAPMLGTNPLALAAPAGDRPPFVLDMATTVAPTGRVRAAARAGQSVPVGWLHDDDGEPVTDPAAYDRGQAHLRWLGGDPDSGAYKGFGLGLLVEVLSALVPGAGMGPQEEKAKPSGPDDDIGCLMLAIAPGRLRPEAEFRTDAAALFGALLGCPPVRADEPVRYPGWPEDARSRDRRAHGVPLEPALHREMLDLARKSGLGFPAPVRSTGAGSPA</sequence>
<accession>A0A0M2GJA3</accession>
<keyword evidence="2" id="KW-0560">Oxidoreductase</keyword>
<dbReference type="RefSeq" id="WP_031143112.1">
    <property type="nucleotide sequence ID" value="NZ_JYJH01000033.1"/>
</dbReference>
<comment type="similarity">
    <text evidence="1">Belongs to the LDH2/MDH2 oxidoreductase family.</text>
</comment>
<dbReference type="STRING" id="284040.UK15_32355"/>
<evidence type="ECO:0000256" key="3">
    <source>
        <dbReference type="SAM" id="MobiDB-lite"/>
    </source>
</evidence>
<evidence type="ECO:0000256" key="1">
    <source>
        <dbReference type="ARBA" id="ARBA00006056"/>
    </source>
</evidence>
<dbReference type="PANTHER" id="PTHR11091">
    <property type="entry name" value="OXIDOREDUCTASE-RELATED"/>
    <property type="match status" value="1"/>
</dbReference>
<name>A0A0M2GJA3_9ACTN</name>
<evidence type="ECO:0000313" key="4">
    <source>
        <dbReference type="EMBL" id="KJK35168.1"/>
    </source>
</evidence>
<dbReference type="Gene3D" id="3.30.1370.60">
    <property type="entry name" value="Hypothetical oxidoreductase yiak, domain 2"/>
    <property type="match status" value="1"/>
</dbReference>
<dbReference type="InterPro" id="IPR003767">
    <property type="entry name" value="Malate/L-lactate_DH-like"/>
</dbReference>
<comment type="caution">
    <text evidence="4">The sequence shown here is derived from an EMBL/GenBank/DDBJ whole genome shotgun (WGS) entry which is preliminary data.</text>
</comment>
<dbReference type="Gene3D" id="1.10.1530.10">
    <property type="match status" value="1"/>
</dbReference>
<dbReference type="InterPro" id="IPR043143">
    <property type="entry name" value="Mal/L-sulf/L-lact_DH-like_NADP"/>
</dbReference>
<dbReference type="InterPro" id="IPR043144">
    <property type="entry name" value="Mal/L-sulf/L-lact_DH-like_ah"/>
</dbReference>
<gene>
    <name evidence="4" type="ORF">UK15_32355</name>
</gene>
<dbReference type="InterPro" id="IPR036111">
    <property type="entry name" value="Mal/L-sulfo/L-lacto_DH-like_sf"/>
</dbReference>
<dbReference type="EMBL" id="JYJH01000033">
    <property type="protein sequence ID" value="KJK35168.1"/>
    <property type="molecule type" value="Genomic_DNA"/>
</dbReference>
<proteinExistence type="inferred from homology"/>
<evidence type="ECO:0000313" key="5">
    <source>
        <dbReference type="Proteomes" id="UP000034786"/>
    </source>
</evidence>
<protein>
    <submittedName>
        <fullName evidence="4">Lactate dehydrogenase</fullName>
    </submittedName>
</protein>
<feature type="compositionally biased region" description="Low complexity" evidence="3">
    <location>
        <begin position="1"/>
        <end position="23"/>
    </location>
</feature>
<evidence type="ECO:0000256" key="2">
    <source>
        <dbReference type="ARBA" id="ARBA00023002"/>
    </source>
</evidence>
<dbReference type="PANTHER" id="PTHR11091:SF0">
    <property type="entry name" value="MALATE DEHYDROGENASE"/>
    <property type="match status" value="1"/>
</dbReference>